<accession>A0A383B2B2</accession>
<dbReference type="GO" id="GO:0008483">
    <property type="term" value="F:transaminase activity"/>
    <property type="evidence" value="ECO:0007669"/>
    <property type="project" value="TreeGrafter"/>
</dbReference>
<dbReference type="EMBL" id="UINC01196831">
    <property type="protein sequence ID" value="SVE14014.1"/>
    <property type="molecule type" value="Genomic_DNA"/>
</dbReference>
<evidence type="ECO:0008006" key="2">
    <source>
        <dbReference type="Google" id="ProtNLM"/>
    </source>
</evidence>
<dbReference type="Pfam" id="PF01041">
    <property type="entry name" value="DegT_DnrJ_EryC1"/>
    <property type="match status" value="1"/>
</dbReference>
<protein>
    <recommendedName>
        <fullName evidence="2">Transcriptional regulator</fullName>
    </recommendedName>
</protein>
<gene>
    <name evidence="1" type="ORF">METZ01_LOCUS466868</name>
</gene>
<dbReference type="SUPFAM" id="SSF53383">
    <property type="entry name" value="PLP-dependent transferases"/>
    <property type="match status" value="1"/>
</dbReference>
<reference evidence="1" key="1">
    <citation type="submission" date="2018-05" db="EMBL/GenBank/DDBJ databases">
        <authorList>
            <person name="Lanie J.A."/>
            <person name="Ng W.-L."/>
            <person name="Kazmierczak K.M."/>
            <person name="Andrzejewski T.M."/>
            <person name="Davidsen T.M."/>
            <person name="Wayne K.J."/>
            <person name="Tettelin H."/>
            <person name="Glass J.I."/>
            <person name="Rusch D."/>
            <person name="Podicherti R."/>
            <person name="Tsui H.-C.T."/>
            <person name="Winkler M.E."/>
        </authorList>
    </citation>
    <scope>NUCLEOTIDE SEQUENCE</scope>
</reference>
<sequence length="149" mass="17403">RNSVNKFGYVSRMDNLQAAILNYRLGKLDDIIQKRRNNAQVYFDTIKTEFVDMANEKEYEFNTYHTFVIQTERRDALKKYLFDNGVETAIHYPTPIHLQPASESLGHQRGDFPLAEKQSEQILTLPVNQSLERADIEKISSIINRFFSN</sequence>
<name>A0A383B2B2_9ZZZZ</name>
<dbReference type="InterPro" id="IPR000653">
    <property type="entry name" value="DegT/StrS_aminotransferase"/>
</dbReference>
<dbReference type="InterPro" id="IPR015424">
    <property type="entry name" value="PyrdxlP-dep_Trfase"/>
</dbReference>
<dbReference type="PANTHER" id="PTHR30244:SF42">
    <property type="entry name" value="UDP-2-ACETAMIDO-2-DEOXY-3-OXO-D-GLUCURONATE AMINOTRANSFERASE"/>
    <property type="match status" value="1"/>
</dbReference>
<dbReference type="InterPro" id="IPR015422">
    <property type="entry name" value="PyrdxlP-dep_Trfase_small"/>
</dbReference>
<evidence type="ECO:0000313" key="1">
    <source>
        <dbReference type="EMBL" id="SVE14014.1"/>
    </source>
</evidence>
<organism evidence="1">
    <name type="scientific">marine metagenome</name>
    <dbReference type="NCBI Taxonomy" id="408172"/>
    <lineage>
        <taxon>unclassified sequences</taxon>
        <taxon>metagenomes</taxon>
        <taxon>ecological metagenomes</taxon>
    </lineage>
</organism>
<dbReference type="GO" id="GO:0000271">
    <property type="term" value="P:polysaccharide biosynthetic process"/>
    <property type="evidence" value="ECO:0007669"/>
    <property type="project" value="TreeGrafter"/>
</dbReference>
<dbReference type="PANTHER" id="PTHR30244">
    <property type="entry name" value="TRANSAMINASE"/>
    <property type="match status" value="1"/>
</dbReference>
<dbReference type="GO" id="GO:0030170">
    <property type="term" value="F:pyridoxal phosphate binding"/>
    <property type="evidence" value="ECO:0007669"/>
    <property type="project" value="TreeGrafter"/>
</dbReference>
<dbReference type="AlphaFoldDB" id="A0A383B2B2"/>
<feature type="non-terminal residue" evidence="1">
    <location>
        <position position="1"/>
    </location>
</feature>
<dbReference type="Gene3D" id="3.90.1150.10">
    <property type="entry name" value="Aspartate Aminotransferase, domain 1"/>
    <property type="match status" value="1"/>
</dbReference>
<proteinExistence type="predicted"/>